<evidence type="ECO:0000313" key="1">
    <source>
        <dbReference type="EMBL" id="CEK52977.1"/>
    </source>
</evidence>
<dbReference type="AlphaFoldDB" id="A0A0B6Y9J7"/>
<name>A0A0B6Y9J7_9EUPU</name>
<dbReference type="EMBL" id="HACG01006112">
    <property type="protein sequence ID" value="CEK52977.1"/>
    <property type="molecule type" value="Transcribed_RNA"/>
</dbReference>
<protein>
    <submittedName>
        <fullName evidence="1">Uncharacterized protein</fullName>
    </submittedName>
</protein>
<sequence>MILISDRYCMLTSPQINQSGIVLSPYQRVAVNSSQSSIPCSVDRFCQTFACSHLDVSLSNISIFIAFYLPFQDGFKQNVMSQGKRNVSG</sequence>
<accession>A0A0B6Y9J7</accession>
<reference evidence="1" key="1">
    <citation type="submission" date="2014-12" db="EMBL/GenBank/DDBJ databases">
        <title>Insight into the proteome of Arion vulgaris.</title>
        <authorList>
            <person name="Aradska J."/>
            <person name="Bulat T."/>
            <person name="Smidak R."/>
            <person name="Sarate P."/>
            <person name="Gangsoo J."/>
            <person name="Sialana F."/>
            <person name="Bilban M."/>
            <person name="Lubec G."/>
        </authorList>
    </citation>
    <scope>NUCLEOTIDE SEQUENCE</scope>
    <source>
        <tissue evidence="1">Skin</tissue>
    </source>
</reference>
<proteinExistence type="predicted"/>
<organism evidence="1">
    <name type="scientific">Arion vulgaris</name>
    <dbReference type="NCBI Taxonomy" id="1028688"/>
    <lineage>
        <taxon>Eukaryota</taxon>
        <taxon>Metazoa</taxon>
        <taxon>Spiralia</taxon>
        <taxon>Lophotrochozoa</taxon>
        <taxon>Mollusca</taxon>
        <taxon>Gastropoda</taxon>
        <taxon>Heterobranchia</taxon>
        <taxon>Euthyneura</taxon>
        <taxon>Panpulmonata</taxon>
        <taxon>Eupulmonata</taxon>
        <taxon>Stylommatophora</taxon>
        <taxon>Helicina</taxon>
        <taxon>Arionoidea</taxon>
        <taxon>Arionidae</taxon>
        <taxon>Arion</taxon>
    </lineage>
</organism>
<gene>
    <name evidence="1" type="primary">ORF18659</name>
</gene>
<feature type="non-terminal residue" evidence="1">
    <location>
        <position position="89"/>
    </location>
</feature>